<protein>
    <submittedName>
        <fullName evidence="1">Uncharacterized protein</fullName>
    </submittedName>
</protein>
<dbReference type="RefSeq" id="WP_121660161.1">
    <property type="nucleotide sequence ID" value="NZ_RCWJ01000004.1"/>
</dbReference>
<proteinExistence type="predicted"/>
<reference evidence="1 2" key="1">
    <citation type="submission" date="2018-10" db="EMBL/GenBank/DDBJ databases">
        <authorList>
            <person name="Li J."/>
        </authorList>
    </citation>
    <scope>NUCLEOTIDE SEQUENCE [LARGE SCALE GENOMIC DNA]</scope>
    <source>
        <strain evidence="1 2">ZD1-4</strain>
    </source>
</reference>
<dbReference type="EMBL" id="RCWJ01000004">
    <property type="protein sequence ID" value="RLQ81249.1"/>
    <property type="molecule type" value="Genomic_DNA"/>
</dbReference>
<evidence type="ECO:0000313" key="2">
    <source>
        <dbReference type="Proteomes" id="UP000282460"/>
    </source>
</evidence>
<dbReference type="Proteomes" id="UP000282460">
    <property type="component" value="Unassembled WGS sequence"/>
</dbReference>
<gene>
    <name evidence="1" type="ORF">D9V28_12790</name>
</gene>
<sequence>MALFSLAGCGASGRQASANAAREDAAEYLAALTDFSTAPEFRELIPEETNTCGDAVNIGTDWPAPWEHRGKGLACTLWVDAFLGIDAPDANTAADLVDELLEDNGVTAGRISSVPASFIGTRGSMDVQFALMPATAPSLDPSTPDGDFFRREVRDVREELLEAQASFVLVASVFVDYYNSHQKESLCGDPQNELSPRTAPADEFLTAACAKT</sequence>
<accession>A0A3L7ISX2</accession>
<name>A0A3L7ISX2_9MICO</name>
<keyword evidence="2" id="KW-1185">Reference proteome</keyword>
<dbReference type="AlphaFoldDB" id="A0A3L7ISX2"/>
<organism evidence="1 2">
    <name type="scientific">Mycetocola zhadangensis</name>
    <dbReference type="NCBI Taxonomy" id="1164595"/>
    <lineage>
        <taxon>Bacteria</taxon>
        <taxon>Bacillati</taxon>
        <taxon>Actinomycetota</taxon>
        <taxon>Actinomycetes</taxon>
        <taxon>Micrococcales</taxon>
        <taxon>Microbacteriaceae</taxon>
        <taxon>Mycetocola</taxon>
    </lineage>
</organism>
<comment type="caution">
    <text evidence="1">The sequence shown here is derived from an EMBL/GenBank/DDBJ whole genome shotgun (WGS) entry which is preliminary data.</text>
</comment>
<evidence type="ECO:0000313" key="1">
    <source>
        <dbReference type="EMBL" id="RLQ81249.1"/>
    </source>
</evidence>